<dbReference type="PROSITE" id="PS51450">
    <property type="entry name" value="LRR"/>
    <property type="match status" value="4"/>
</dbReference>
<dbReference type="Proteomes" id="UP001642520">
    <property type="component" value="Unassembled WGS sequence"/>
</dbReference>
<keyword evidence="1" id="KW-0433">Leucine-rich repeat</keyword>
<reference evidence="5 6" key="1">
    <citation type="submission" date="2024-08" db="EMBL/GenBank/DDBJ databases">
        <authorList>
            <person name="Will J Nash"/>
            <person name="Angela Man"/>
            <person name="Seanna McTaggart"/>
            <person name="Kendall Baker"/>
            <person name="Tom Barker"/>
            <person name="Leah Catchpole"/>
            <person name="Alex Durrant"/>
            <person name="Karim Gharbi"/>
            <person name="Naomi Irish"/>
            <person name="Gemy Kaithakottil"/>
            <person name="Debby Ku"/>
            <person name="Aaliyah Providence"/>
            <person name="Felix Shaw"/>
            <person name="David Swarbreck"/>
            <person name="Chris Watkins"/>
            <person name="Ann M. McCartney"/>
            <person name="Giulio Formenti"/>
            <person name="Alice Mouton"/>
            <person name="Noel Vella"/>
            <person name="Bjorn M von Reumont"/>
            <person name="Adriana Vella"/>
            <person name="Wilfried Haerty"/>
        </authorList>
    </citation>
    <scope>NUCLEOTIDE SEQUENCE [LARGE SCALE GENOMIC DNA]</scope>
</reference>
<dbReference type="SMART" id="SM00369">
    <property type="entry name" value="LRR_TYP"/>
    <property type="match status" value="12"/>
</dbReference>
<keyword evidence="6" id="KW-1185">Reference proteome</keyword>
<dbReference type="Gene3D" id="3.80.10.10">
    <property type="entry name" value="Ribonuclease Inhibitor"/>
    <property type="match status" value="5"/>
</dbReference>
<evidence type="ECO:0000313" key="5">
    <source>
        <dbReference type="EMBL" id="CAL7942402.1"/>
    </source>
</evidence>
<protein>
    <submittedName>
        <fullName evidence="5">Uncharacterized protein</fullName>
    </submittedName>
</protein>
<dbReference type="InterPro" id="IPR001611">
    <property type="entry name" value="Leu-rich_rpt"/>
</dbReference>
<accession>A0ABP1NNB1</accession>
<comment type="caution">
    <text evidence="5">The sequence shown here is derived from an EMBL/GenBank/DDBJ whole genome shotgun (WGS) entry which is preliminary data.</text>
</comment>
<dbReference type="PANTHER" id="PTHR24369:SF210">
    <property type="entry name" value="CHAOPTIN-RELATED"/>
    <property type="match status" value="1"/>
</dbReference>
<evidence type="ECO:0000256" key="4">
    <source>
        <dbReference type="SAM" id="SignalP"/>
    </source>
</evidence>
<name>A0ABP1NNB1_XYLVO</name>
<keyword evidence="2 4" id="KW-0732">Signal</keyword>
<dbReference type="SUPFAM" id="SSF52058">
    <property type="entry name" value="L domain-like"/>
    <property type="match status" value="2"/>
</dbReference>
<dbReference type="InterPro" id="IPR050541">
    <property type="entry name" value="LRR_TM_domain-containing"/>
</dbReference>
<organism evidence="5 6">
    <name type="scientific">Xylocopa violacea</name>
    <name type="common">Violet carpenter bee</name>
    <name type="synonym">Apis violacea</name>
    <dbReference type="NCBI Taxonomy" id="135666"/>
    <lineage>
        <taxon>Eukaryota</taxon>
        <taxon>Metazoa</taxon>
        <taxon>Ecdysozoa</taxon>
        <taxon>Arthropoda</taxon>
        <taxon>Hexapoda</taxon>
        <taxon>Insecta</taxon>
        <taxon>Pterygota</taxon>
        <taxon>Neoptera</taxon>
        <taxon>Endopterygota</taxon>
        <taxon>Hymenoptera</taxon>
        <taxon>Apocrita</taxon>
        <taxon>Aculeata</taxon>
        <taxon>Apoidea</taxon>
        <taxon>Anthophila</taxon>
        <taxon>Apidae</taxon>
        <taxon>Xylocopa</taxon>
        <taxon>Xylocopa</taxon>
    </lineage>
</organism>
<feature type="signal peptide" evidence="4">
    <location>
        <begin position="1"/>
        <end position="18"/>
    </location>
</feature>
<evidence type="ECO:0000313" key="6">
    <source>
        <dbReference type="Proteomes" id="UP001642520"/>
    </source>
</evidence>
<dbReference type="InterPro" id="IPR003591">
    <property type="entry name" value="Leu-rich_rpt_typical-subtyp"/>
</dbReference>
<gene>
    <name evidence="5" type="ORF">XYLVIOL_LOCUS5531</name>
</gene>
<evidence type="ECO:0000256" key="3">
    <source>
        <dbReference type="ARBA" id="ARBA00022737"/>
    </source>
</evidence>
<evidence type="ECO:0000256" key="1">
    <source>
        <dbReference type="ARBA" id="ARBA00022614"/>
    </source>
</evidence>
<evidence type="ECO:0000256" key="2">
    <source>
        <dbReference type="ARBA" id="ARBA00022729"/>
    </source>
</evidence>
<proteinExistence type="predicted"/>
<keyword evidence="3" id="KW-0677">Repeat</keyword>
<dbReference type="PANTHER" id="PTHR24369">
    <property type="entry name" value="ANTIGEN BSP, PUTATIVE-RELATED"/>
    <property type="match status" value="1"/>
</dbReference>
<dbReference type="Pfam" id="PF13855">
    <property type="entry name" value="LRR_8"/>
    <property type="match status" value="5"/>
</dbReference>
<dbReference type="InterPro" id="IPR032675">
    <property type="entry name" value="LRR_dom_sf"/>
</dbReference>
<feature type="chain" id="PRO_5047436633" evidence="4">
    <location>
        <begin position="19"/>
        <end position="954"/>
    </location>
</feature>
<dbReference type="SMART" id="SM00365">
    <property type="entry name" value="LRR_SD22"/>
    <property type="match status" value="4"/>
</dbReference>
<dbReference type="EMBL" id="CAXAJV020001292">
    <property type="protein sequence ID" value="CAL7942402.1"/>
    <property type="molecule type" value="Genomic_DNA"/>
</dbReference>
<sequence>MHLILLWALVALIGQAECKCSLARIVDDERSIAYVCTHGNLNDLDEISTEADWIEFTVSRIHLITDNAFSRFKNLRRLSFYNCHINFISPDAFSGLDNLEWLIFHGTKLHIARSAWFRPLTNLKRLILNRCGLVHIEPDSFRMLPRLEVLGLRDNDLDCLPTEELSYLRMLKTVRIDGNPWLCECRNKLDEHFRSRSIVQEVECSTQISICKAYQCMTPIGFPVVPSVLTTEQLYNFNRERTMTHGNEFETNILTSLDRLPDKTTWIQISGLAIDTLPRYAFFRFGNSLRSLELNDCGISTIESEAFAGLHKLQRLSLVGNRFPVLSANWFRDLVSLQQLILQKNKIEQIENSALWHVGDTLRHLDIRDNLLRCVTVEELTKLKKLERLDATGNPWLCSCRRNLQNFLTKKNVGFEINAGRCYENENEIPDGSSGWGQQQITVHNTSVTSGKVQWTSFEDSIKETNVSIVRPPPSLPTPPIETHTIATSQPPVYMGSCYPEKHHESSKSMYTCRAITSIEELNVIPPTVDTIRVIQSNVKKIPENTFARFNSYLSKLELRDCGIEKIEPRAFSNLHNLVYLSLRNNQLESITADTIQGLNNLRHLDVSHNNIHRITNDVFEHLPYLNSLDISENAMNCIGVEHMAQRLRYLSSLDIANNPWSCLCGTKLAEFLNTRNIKYDVDALLLQEDCYASPKPEMTTRPSILTTTSAPVRNETIEGTCTAHEVATEIRYQCTGGNLLLLQSIPPEVTAIEFSDGYLPRLPANSFSRFVNLRELNIRNSGLSTVEQNAFNGLNKLENLSILDNPLEMIGSSWFVLENLDRLDLRGNSIKYIEPGSFRYLNRLTYLNLEGNDLKCIFTSDLNDMPNVYIVEFSGNPLKWRCRVELEQFLEARKIRFIKIEYSCEGKKLVRNLLLQNKTDGSFDCPSECSKATNNYQQLFVLIILPLLIILLR</sequence>